<dbReference type="GO" id="GO:0009244">
    <property type="term" value="P:lipopolysaccharide core region biosynthetic process"/>
    <property type="evidence" value="ECO:0007669"/>
    <property type="project" value="UniProtKB-UniRule"/>
</dbReference>
<evidence type="ECO:0000256" key="5">
    <source>
        <dbReference type="ARBA" id="ARBA00019077"/>
    </source>
</evidence>
<comment type="subcellular location">
    <subcellularLocation>
        <location evidence="1">Cell inner membrane</location>
        <topology evidence="1">Single-pass membrane protein</topology>
        <orientation evidence="1">Cytoplasmic side</orientation>
    </subcellularLocation>
    <subcellularLocation>
        <location evidence="13">Cell membrane</location>
    </subcellularLocation>
</comment>
<feature type="domain" description="Glycosyl transferase family 1" evidence="14">
    <location>
        <begin position="297"/>
        <end position="408"/>
    </location>
</feature>
<proteinExistence type="inferred from homology"/>
<dbReference type="EMBL" id="MDLC01000010">
    <property type="protein sequence ID" value="ODS24349.1"/>
    <property type="molecule type" value="Genomic_DNA"/>
</dbReference>
<keyword evidence="8" id="KW-0735">Signal-anchor</keyword>
<gene>
    <name evidence="16" type="ORF">AB835_04075</name>
</gene>
<evidence type="ECO:0000259" key="15">
    <source>
        <dbReference type="Pfam" id="PF04413"/>
    </source>
</evidence>
<dbReference type="InterPro" id="IPR038107">
    <property type="entry name" value="Glycos_transf_N_sf"/>
</dbReference>
<dbReference type="SUPFAM" id="SSF53756">
    <property type="entry name" value="UDP-Glycosyltransferase/glycogen phosphorylase"/>
    <property type="match status" value="1"/>
</dbReference>
<reference evidence="16 17" key="1">
    <citation type="journal article" date="2016" name="Appl. Environ. Microbiol.">
        <title>Lack of Overt Genome Reduction in the Bryostatin-Producing Bryozoan Symbiont "Candidatus Endobugula sertula".</title>
        <authorList>
            <person name="Miller I.J."/>
            <person name="Vanee N."/>
            <person name="Fong S.S."/>
            <person name="Lim-Fong G.E."/>
            <person name="Kwan J.C."/>
        </authorList>
    </citation>
    <scope>NUCLEOTIDE SEQUENCE [LARGE SCALE GENOMIC DNA]</scope>
    <source>
        <strain evidence="16">AB1-4</strain>
    </source>
</reference>
<evidence type="ECO:0000256" key="8">
    <source>
        <dbReference type="ARBA" id="ARBA00022968"/>
    </source>
</evidence>
<evidence type="ECO:0000256" key="11">
    <source>
        <dbReference type="PIRSR" id="PIRSR639901-1"/>
    </source>
</evidence>
<keyword evidence="6" id="KW-0472">Membrane</keyword>
<dbReference type="FunFam" id="3.40.50.2000:FF:000032">
    <property type="entry name" value="3-deoxy-D-manno-octulosonic acid transferase"/>
    <property type="match status" value="1"/>
</dbReference>
<keyword evidence="6" id="KW-0997">Cell inner membrane</keyword>
<feature type="site" description="Transition state stabilizer" evidence="12">
    <location>
        <position position="138"/>
    </location>
</feature>
<feature type="site" description="Transition state stabilizer" evidence="12">
    <location>
        <position position="214"/>
    </location>
</feature>
<protein>
    <recommendedName>
        <fullName evidence="5 13">3-deoxy-D-manno-octulosonic acid transferase</fullName>
        <shortName evidence="13">Kdo transferase</shortName>
        <ecNumber evidence="4 13">2.4.99.12</ecNumber>
    </recommendedName>
    <alternativeName>
        <fullName evidence="9 13">Lipid IV(A) 3-deoxy-D-manno-octulosonic acid transferase</fullName>
    </alternativeName>
</protein>
<dbReference type="STRING" id="62101.AB835_04075"/>
<dbReference type="Gene3D" id="3.40.50.2000">
    <property type="entry name" value="Glycogen Phosphorylase B"/>
    <property type="match status" value="1"/>
</dbReference>
<evidence type="ECO:0000313" key="16">
    <source>
        <dbReference type="EMBL" id="ODS24349.1"/>
    </source>
</evidence>
<keyword evidence="7 13" id="KW-0808">Transferase</keyword>
<evidence type="ECO:0000256" key="4">
    <source>
        <dbReference type="ARBA" id="ARBA00012621"/>
    </source>
</evidence>
<evidence type="ECO:0000256" key="6">
    <source>
        <dbReference type="ARBA" id="ARBA00022519"/>
    </source>
</evidence>
<dbReference type="PANTHER" id="PTHR42755:SF1">
    <property type="entry name" value="3-DEOXY-D-MANNO-OCTULOSONIC ACID TRANSFERASE, MITOCHONDRIAL-RELATED"/>
    <property type="match status" value="1"/>
</dbReference>
<name>A0A1D2QRY8_9GAMM</name>
<sequence>MPLFYTLLFYLSVPLILLRLLWRSIKAPQYRQRWSERFGYLPSHISRPQTQPLLWLHTVSVGETIAAKPLVDALLEQYPEYCLLITTMTPTGSAQVKKQFATVMDDGNIMHCYIPYDLPDCVARFLTGTQPQLAIFMETEVWPNILGACQRHNIPTLLVNARLSERSFNGYQKFLWLTGSVFSRLSAIAAQNEGDARRLQDLGAPKPLVTGSLKSEITISDKLQKAAQQLKSDWSLGGQHKIIIAASTHEGEDEIILSAYQQMLSADASLLLVLAPRHPERFNRVNQLCLDQGFSVQRRSANTHVVSKTQIILADTIGELMLLYGVADIAIIGGSFVAHGGHNMLEPAAWGLPIVSGPSVFNFAKIAQDMQERKGLLVVEQTSVLSEELITLLTDANQRKVIGNNAKEYLDHSKGALSKTMKIINRYVSM</sequence>
<evidence type="ECO:0000256" key="9">
    <source>
        <dbReference type="ARBA" id="ARBA00031445"/>
    </source>
</evidence>
<dbReference type="EC" id="2.4.99.12" evidence="4 13"/>
<dbReference type="GO" id="GO:0009245">
    <property type="term" value="P:lipid A biosynthetic process"/>
    <property type="evidence" value="ECO:0007669"/>
    <property type="project" value="TreeGrafter"/>
</dbReference>
<dbReference type="Proteomes" id="UP000242502">
    <property type="component" value="Unassembled WGS sequence"/>
</dbReference>
<comment type="catalytic activity">
    <reaction evidence="10 13">
        <text>lipid IVA (E. coli) + CMP-3-deoxy-beta-D-manno-octulosonate = alpha-Kdo-(2-&gt;6)-lipid IVA (E. coli) + CMP + H(+)</text>
        <dbReference type="Rhea" id="RHEA:28066"/>
        <dbReference type="ChEBI" id="CHEBI:15378"/>
        <dbReference type="ChEBI" id="CHEBI:58603"/>
        <dbReference type="ChEBI" id="CHEBI:60364"/>
        <dbReference type="ChEBI" id="CHEBI:60377"/>
        <dbReference type="ChEBI" id="CHEBI:85987"/>
        <dbReference type="EC" id="2.4.99.12"/>
    </reaction>
</comment>
<feature type="domain" description="3-deoxy-D-manno-octulosonic-acid transferase N-terminal" evidence="15">
    <location>
        <begin position="32"/>
        <end position="215"/>
    </location>
</feature>
<evidence type="ECO:0000256" key="7">
    <source>
        <dbReference type="ARBA" id="ARBA00022679"/>
    </source>
</evidence>
<evidence type="ECO:0000259" key="14">
    <source>
        <dbReference type="Pfam" id="PF00534"/>
    </source>
</evidence>
<dbReference type="AlphaFoldDB" id="A0A1D2QRY8"/>
<dbReference type="GO" id="GO:0043842">
    <property type="term" value="F:Kdo transferase activity"/>
    <property type="evidence" value="ECO:0007669"/>
    <property type="project" value="UniProtKB-EC"/>
</dbReference>
<accession>A0A1D2QRY8</accession>
<dbReference type="NCBIfam" id="NF004388">
    <property type="entry name" value="PRK05749.1-4"/>
    <property type="match status" value="1"/>
</dbReference>
<comment type="similarity">
    <text evidence="3">Belongs to the glycosyltransferase group 1 family. Glycosyltransferase 30 subfamily.</text>
</comment>
<keyword evidence="13" id="KW-0448">Lipopolysaccharide biosynthesis</keyword>
<feature type="active site" description="Proton acceptor" evidence="11">
    <location>
        <position position="63"/>
    </location>
</feature>
<evidence type="ECO:0000256" key="10">
    <source>
        <dbReference type="ARBA" id="ARBA00049183"/>
    </source>
</evidence>
<keyword evidence="8" id="KW-0812">Transmembrane</keyword>
<evidence type="ECO:0000256" key="3">
    <source>
        <dbReference type="ARBA" id="ARBA00006380"/>
    </source>
</evidence>
<dbReference type="GO" id="GO:0005886">
    <property type="term" value="C:plasma membrane"/>
    <property type="evidence" value="ECO:0007669"/>
    <property type="project" value="UniProtKB-SubCell"/>
</dbReference>
<dbReference type="InterPro" id="IPR001296">
    <property type="entry name" value="Glyco_trans_1"/>
</dbReference>
<keyword evidence="13" id="KW-1003">Cell membrane</keyword>
<evidence type="ECO:0000256" key="1">
    <source>
        <dbReference type="ARBA" id="ARBA00004388"/>
    </source>
</evidence>
<dbReference type="UniPathway" id="UPA00958"/>
<organism evidence="16 17">
    <name type="scientific">Candidatus Endobugula sertula</name>
    <name type="common">Bugula neritina bacterial symbiont</name>
    <dbReference type="NCBI Taxonomy" id="62101"/>
    <lineage>
        <taxon>Bacteria</taxon>
        <taxon>Pseudomonadati</taxon>
        <taxon>Pseudomonadota</taxon>
        <taxon>Gammaproteobacteria</taxon>
        <taxon>Cellvibrionales</taxon>
        <taxon>Cellvibrionaceae</taxon>
        <taxon>Candidatus Endobugula</taxon>
    </lineage>
</organism>
<comment type="pathway">
    <text evidence="2 13">Bacterial outer membrane biogenesis; LPS core biosynthesis.</text>
</comment>
<dbReference type="PANTHER" id="PTHR42755">
    <property type="entry name" value="3-DEOXY-MANNO-OCTULOSONATE CYTIDYLYLTRANSFERASE"/>
    <property type="match status" value="1"/>
</dbReference>
<comment type="function">
    <text evidence="13">Involved in lipopolysaccharide (LPS) biosynthesis. Catalyzes the transfer of 3-deoxy-D-manno-octulosonate (Kdo) residue(s) from CMP-Kdo to lipid IV(A), the tetraacyldisaccharide-1,4'-bisphosphate precursor of lipid A.</text>
</comment>
<evidence type="ECO:0000256" key="2">
    <source>
        <dbReference type="ARBA" id="ARBA00004713"/>
    </source>
</evidence>
<dbReference type="InterPro" id="IPR039901">
    <property type="entry name" value="Kdotransferase"/>
</dbReference>
<dbReference type="InterPro" id="IPR007507">
    <property type="entry name" value="Glycos_transf_N"/>
</dbReference>
<comment type="caution">
    <text evidence="16">The sequence shown here is derived from an EMBL/GenBank/DDBJ whole genome shotgun (WGS) entry which is preliminary data.</text>
</comment>
<evidence type="ECO:0000256" key="13">
    <source>
        <dbReference type="RuleBase" id="RU365103"/>
    </source>
</evidence>
<evidence type="ECO:0000256" key="12">
    <source>
        <dbReference type="PIRSR" id="PIRSR639901-2"/>
    </source>
</evidence>
<dbReference type="Pfam" id="PF00534">
    <property type="entry name" value="Glycos_transf_1"/>
    <property type="match status" value="1"/>
</dbReference>
<dbReference type="Gene3D" id="3.40.50.11720">
    <property type="entry name" value="3-Deoxy-D-manno-octulosonic-acid transferase, N-terminal domain"/>
    <property type="match status" value="1"/>
</dbReference>
<dbReference type="FunFam" id="3.40.50.11720:FF:000001">
    <property type="entry name" value="3-deoxy-D-manno-octulosonic acid transferase"/>
    <property type="match status" value="1"/>
</dbReference>
<dbReference type="Pfam" id="PF04413">
    <property type="entry name" value="Glycos_transf_N"/>
    <property type="match status" value="1"/>
</dbReference>
<evidence type="ECO:0000313" key="17">
    <source>
        <dbReference type="Proteomes" id="UP000242502"/>
    </source>
</evidence>